<accession>A0A9J5YGC5</accession>
<proteinExistence type="predicted"/>
<reference evidence="1 2" key="1">
    <citation type="submission" date="2020-09" db="EMBL/GenBank/DDBJ databases">
        <title>De no assembly of potato wild relative species, Solanum commersonii.</title>
        <authorList>
            <person name="Cho K."/>
        </authorList>
    </citation>
    <scope>NUCLEOTIDE SEQUENCE [LARGE SCALE GENOMIC DNA]</scope>
    <source>
        <strain evidence="1">LZ3.2</strain>
        <tissue evidence="1">Leaf</tissue>
    </source>
</reference>
<dbReference type="OrthoDB" id="1937198at2759"/>
<sequence>MVKAFFCGSELPKFITHTNLVLIPTKDIVNSYTDMKPLSLSNFVNKILSRINHLSYADDTILFCSRDGKPLKKMLKILKKYEKSSGQLINSEKRCPIFYGKRRIIYFEELSEKDYKKG</sequence>
<keyword evidence="2" id="KW-1185">Reference proteome</keyword>
<dbReference type="EMBL" id="JACXVP010000006">
    <property type="protein sequence ID" value="KAG5598680.1"/>
    <property type="molecule type" value="Genomic_DNA"/>
</dbReference>
<name>A0A9J5YGC5_SOLCO</name>
<evidence type="ECO:0000313" key="2">
    <source>
        <dbReference type="Proteomes" id="UP000824120"/>
    </source>
</evidence>
<protein>
    <recommendedName>
        <fullName evidence="3">Reverse transcriptase domain-containing protein</fullName>
    </recommendedName>
</protein>
<evidence type="ECO:0008006" key="3">
    <source>
        <dbReference type="Google" id="ProtNLM"/>
    </source>
</evidence>
<comment type="caution">
    <text evidence="1">The sequence shown here is derived from an EMBL/GenBank/DDBJ whole genome shotgun (WGS) entry which is preliminary data.</text>
</comment>
<dbReference type="Proteomes" id="UP000824120">
    <property type="component" value="Chromosome 6"/>
</dbReference>
<evidence type="ECO:0000313" key="1">
    <source>
        <dbReference type="EMBL" id="KAG5598680.1"/>
    </source>
</evidence>
<organism evidence="1 2">
    <name type="scientific">Solanum commersonii</name>
    <name type="common">Commerson's wild potato</name>
    <name type="synonym">Commerson's nightshade</name>
    <dbReference type="NCBI Taxonomy" id="4109"/>
    <lineage>
        <taxon>Eukaryota</taxon>
        <taxon>Viridiplantae</taxon>
        <taxon>Streptophyta</taxon>
        <taxon>Embryophyta</taxon>
        <taxon>Tracheophyta</taxon>
        <taxon>Spermatophyta</taxon>
        <taxon>Magnoliopsida</taxon>
        <taxon>eudicotyledons</taxon>
        <taxon>Gunneridae</taxon>
        <taxon>Pentapetalae</taxon>
        <taxon>asterids</taxon>
        <taxon>lamiids</taxon>
        <taxon>Solanales</taxon>
        <taxon>Solanaceae</taxon>
        <taxon>Solanoideae</taxon>
        <taxon>Solaneae</taxon>
        <taxon>Solanum</taxon>
    </lineage>
</organism>
<dbReference type="AlphaFoldDB" id="A0A9J5YGC5"/>
<gene>
    <name evidence="1" type="ORF">H5410_030050</name>
</gene>